<feature type="repeat" description="TPR" evidence="8">
    <location>
        <begin position="154"/>
        <end position="187"/>
    </location>
</feature>
<feature type="domain" description="O-GlcNAc transferase C-terminal" evidence="9">
    <location>
        <begin position="429"/>
        <end position="612"/>
    </location>
</feature>
<dbReference type="Gene3D" id="3.40.50.150">
    <property type="entry name" value="Vaccinia Virus protein VP39"/>
    <property type="match status" value="1"/>
</dbReference>
<dbReference type="PANTHER" id="PTHR44998">
    <property type="match status" value="1"/>
</dbReference>
<keyword evidence="5 10" id="KW-0808">Transferase</keyword>
<dbReference type="Pfam" id="PF13424">
    <property type="entry name" value="TPR_12"/>
    <property type="match status" value="1"/>
</dbReference>
<comment type="similarity">
    <text evidence="2">Belongs to the glycosyltransferase 41 family. O-GlcNAc transferase subfamily.</text>
</comment>
<keyword evidence="7 8" id="KW-0802">TPR repeat</keyword>
<dbReference type="SMART" id="SM00028">
    <property type="entry name" value="TPR"/>
    <property type="match status" value="3"/>
</dbReference>
<proteinExistence type="inferred from homology"/>
<evidence type="ECO:0000256" key="1">
    <source>
        <dbReference type="ARBA" id="ARBA00004922"/>
    </source>
</evidence>
<keyword evidence="4" id="KW-0328">Glycosyltransferase</keyword>
<dbReference type="Pfam" id="PF13844">
    <property type="entry name" value="Glyco_transf_41"/>
    <property type="match status" value="2"/>
</dbReference>
<evidence type="ECO:0000313" key="11">
    <source>
        <dbReference type="Proteomes" id="UP000321323"/>
    </source>
</evidence>
<dbReference type="SUPFAM" id="SSF48452">
    <property type="entry name" value="TPR-like"/>
    <property type="match status" value="1"/>
</dbReference>
<reference evidence="10 11" key="1">
    <citation type="journal article" date="2019" name="Int. J. Syst. Evol. Microbiol.">
        <title>The Draft Whole-Genome Sequence of the Antibiotic Producer Empedobacter haloabium ATCC 31962 Provides Indications for Its Taxonomic Reclassification.</title>
        <authorList>
            <person name="Miess H."/>
            <person name="Arlt P."/>
            <person name="Apel A.K."/>
            <person name="Weber T."/>
            <person name="Nieselt K."/>
            <person name="Hanssen F."/>
            <person name="Czemmel S."/>
            <person name="Nahnsen S."/>
            <person name="Gross H."/>
        </authorList>
    </citation>
    <scope>NUCLEOTIDE SEQUENCE [LARGE SCALE GENOMIC DNA]</scope>
    <source>
        <strain evidence="10 11">ATCC 31962</strain>
    </source>
</reference>
<dbReference type="GO" id="GO:0032259">
    <property type="term" value="P:methylation"/>
    <property type="evidence" value="ECO:0007669"/>
    <property type="project" value="UniProtKB-KW"/>
</dbReference>
<dbReference type="Gene3D" id="1.25.40.10">
    <property type="entry name" value="Tetratricopeptide repeat domain"/>
    <property type="match status" value="1"/>
</dbReference>
<dbReference type="GO" id="GO:0008168">
    <property type="term" value="F:methyltransferase activity"/>
    <property type="evidence" value="ECO:0007669"/>
    <property type="project" value="UniProtKB-KW"/>
</dbReference>
<comment type="pathway">
    <text evidence="1">Protein modification; protein glycosylation.</text>
</comment>
<dbReference type="SUPFAM" id="SSF53756">
    <property type="entry name" value="UDP-Glycosyltransferase/glycogen phosphorylase"/>
    <property type="match status" value="1"/>
</dbReference>
<dbReference type="Gene3D" id="3.40.50.2000">
    <property type="entry name" value="Glycogen Phosphorylase B"/>
    <property type="match status" value="1"/>
</dbReference>
<dbReference type="EC" id="2.4.1.255" evidence="3"/>
<keyword evidence="10" id="KW-0489">Methyltransferase</keyword>
<evidence type="ECO:0000256" key="7">
    <source>
        <dbReference type="ARBA" id="ARBA00022803"/>
    </source>
</evidence>
<organism evidence="10 11">
    <name type="scientific">[Empedobacter] haloabium</name>
    <dbReference type="NCBI Taxonomy" id="592317"/>
    <lineage>
        <taxon>Bacteria</taxon>
        <taxon>Pseudomonadati</taxon>
        <taxon>Pseudomonadota</taxon>
        <taxon>Betaproteobacteria</taxon>
        <taxon>Burkholderiales</taxon>
        <taxon>Oxalobacteraceae</taxon>
        <taxon>Telluria group</taxon>
        <taxon>Telluria group incertae sedis</taxon>
    </lineage>
</organism>
<dbReference type="InterPro" id="IPR008884">
    <property type="entry name" value="TylF_MeTrfase"/>
</dbReference>
<dbReference type="InterPro" id="IPR011990">
    <property type="entry name" value="TPR-like_helical_dom_sf"/>
</dbReference>
<feature type="domain" description="O-GlcNAc transferase C-terminal" evidence="9">
    <location>
        <begin position="264"/>
        <end position="421"/>
    </location>
</feature>
<evidence type="ECO:0000256" key="6">
    <source>
        <dbReference type="ARBA" id="ARBA00022737"/>
    </source>
</evidence>
<sequence>MTNTSISHADAAAILQDALARNALEPAAQAAAALAADGKLPIIELFTVTQMLTEAGYPHRSVQLFQSWLDNTTSPVAYAVYFNLGVTLANMKDDLGAERCYLHALAQNPRFIEANMNMATLLERKGQVEDALALWRKITVLADPSVPADRGFHIQALNNLGRVLELSKRFPEAEEILKQSLLLDPDQPKVLTHVIHLRQKQCSWPVYAPLPGITHEQQVAATSALAMLSASDDPQTQLDAARRFVADKVMPAVAQAMAPADGYHHHRVRIGYLSSDLCSHAVAILTAELYELHDREQFEVYAFSWTREDGTPLRARVVRAMDHYIRIDGMTDEEAARCIRAHEIDILIDLHGLTLGTRPDILSYRPAPVQITYLGFPGPTALPCIDYVLADRFVLPPELAPYFTEQPLYVPECFQINDRQREIAPKPQRGEVGLPDNGFVFCSFNNNFKITEDVFARWMNILRRVPDSVLWLVSDHQAVRDNLRAAATAAGVDPDRLYFAERASPANYLARYQLADLFLDTLPFNAGTTASDALWAGLPLLTCTGQTFCARMAGSLLQAVGLPELITHSLQEYEDLAVTLAGQPDRIAAFKQHLQEQRATCILFDSPRFVRHMEAALRSVVKTPAAPLHLPSTDPKDIIMQLPQHTPIDDPRRVINFMVQTVWGLSDPVRFYKLMEEARALCVPGTYLGDNLFTWGKSNSPFEDKVFVQAWESNTQNDADRAIAWRRYILATSAYHCIQLEGDFVECGVYRGTGIKTVVDYFGKENFNKTYWGYDTFDYNPVENHAFAGQEEGLYKEICARFNGYDNVRLVQGLLPQSLENNSPDKIAFLHIDLNSAQFEIAVLDALFDRVVPGGMVILDDYEWSGEYRNQKMAEDAWFDARKYRVMPLPTGQGLVIKR</sequence>
<dbReference type="SUPFAM" id="SSF53335">
    <property type="entry name" value="S-adenosyl-L-methionine-dependent methyltransferases"/>
    <property type="match status" value="1"/>
</dbReference>
<evidence type="ECO:0000256" key="5">
    <source>
        <dbReference type="ARBA" id="ARBA00022679"/>
    </source>
</evidence>
<keyword evidence="6" id="KW-0677">Repeat</keyword>
<evidence type="ECO:0000256" key="8">
    <source>
        <dbReference type="PROSITE-ProRule" id="PRU00339"/>
    </source>
</evidence>
<evidence type="ECO:0000313" key="10">
    <source>
        <dbReference type="EMBL" id="WUR13021.1"/>
    </source>
</evidence>
<dbReference type="PROSITE" id="PS50005">
    <property type="entry name" value="TPR"/>
    <property type="match status" value="1"/>
</dbReference>
<accession>A0ABZ1ULU1</accession>
<evidence type="ECO:0000256" key="4">
    <source>
        <dbReference type="ARBA" id="ARBA00022676"/>
    </source>
</evidence>
<evidence type="ECO:0000259" key="9">
    <source>
        <dbReference type="Pfam" id="PF13844"/>
    </source>
</evidence>
<gene>
    <name evidence="10" type="ORF">E7V67_025585</name>
</gene>
<dbReference type="InterPro" id="IPR029489">
    <property type="entry name" value="OGT/SEC/SPY_C"/>
</dbReference>
<dbReference type="Pfam" id="PF05711">
    <property type="entry name" value="TylF"/>
    <property type="match status" value="1"/>
</dbReference>
<dbReference type="Proteomes" id="UP000321323">
    <property type="component" value="Chromosome"/>
</dbReference>
<dbReference type="InterPro" id="IPR019734">
    <property type="entry name" value="TPR_rpt"/>
</dbReference>
<dbReference type="InterPro" id="IPR029063">
    <property type="entry name" value="SAM-dependent_MTases_sf"/>
</dbReference>
<evidence type="ECO:0000256" key="3">
    <source>
        <dbReference type="ARBA" id="ARBA00011970"/>
    </source>
</evidence>
<dbReference type="EMBL" id="CP136508">
    <property type="protein sequence ID" value="WUR13021.1"/>
    <property type="molecule type" value="Genomic_DNA"/>
</dbReference>
<keyword evidence="11" id="KW-1185">Reference proteome</keyword>
<dbReference type="Gene3D" id="3.40.50.11380">
    <property type="match status" value="1"/>
</dbReference>
<name>A0ABZ1ULU1_9BURK</name>
<evidence type="ECO:0000256" key="2">
    <source>
        <dbReference type="ARBA" id="ARBA00005386"/>
    </source>
</evidence>
<protein>
    <recommendedName>
        <fullName evidence="3">protein O-GlcNAc transferase</fullName>
        <ecNumber evidence="3">2.4.1.255</ecNumber>
    </recommendedName>
</protein>
<dbReference type="PANTHER" id="PTHR44998:SF1">
    <property type="entry name" value="UDP-N-ACETYLGLUCOSAMINE--PEPTIDE N-ACETYLGLUCOSAMINYLTRANSFERASE 110 KDA SUBUNIT"/>
    <property type="match status" value="1"/>
</dbReference>